<keyword evidence="3" id="KW-1185">Reference proteome</keyword>
<evidence type="ECO:0000313" key="3">
    <source>
        <dbReference type="Proteomes" id="UP000315842"/>
    </source>
</evidence>
<accession>A0A4Y3KHF2</accession>
<dbReference type="Proteomes" id="UP000315842">
    <property type="component" value="Unassembled WGS sequence"/>
</dbReference>
<evidence type="ECO:0000256" key="1">
    <source>
        <dbReference type="SAM" id="SignalP"/>
    </source>
</evidence>
<comment type="caution">
    <text evidence="2">The sequence shown here is derived from an EMBL/GenBank/DDBJ whole genome shotgun (WGS) entry which is preliminary data.</text>
</comment>
<dbReference type="Gene3D" id="2.60.40.2700">
    <property type="match status" value="2"/>
</dbReference>
<gene>
    <name evidence="2" type="ORF">CUD01_29590</name>
</gene>
<proteinExistence type="predicted"/>
<dbReference type="RefSeq" id="WP_141322274.1">
    <property type="nucleotide sequence ID" value="NZ_BJLP01000065.1"/>
</dbReference>
<dbReference type="EMBL" id="BJLP01000065">
    <property type="protein sequence ID" value="GEA82515.1"/>
    <property type="molecule type" value="Genomic_DNA"/>
</dbReference>
<evidence type="ECO:0008006" key="4">
    <source>
        <dbReference type="Google" id="ProtNLM"/>
    </source>
</evidence>
<feature type="chain" id="PRO_5021338522" description="Bacterial Ig-like domain-containing protein" evidence="1">
    <location>
        <begin position="36"/>
        <end position="759"/>
    </location>
</feature>
<protein>
    <recommendedName>
        <fullName evidence="4">Bacterial Ig-like domain-containing protein</fullName>
    </recommendedName>
</protein>
<dbReference type="AlphaFoldDB" id="A0A4Y3KHF2"/>
<evidence type="ECO:0000313" key="2">
    <source>
        <dbReference type="EMBL" id="GEA82515.1"/>
    </source>
</evidence>
<organism evidence="2 3">
    <name type="scientific">Cellulomonas uda</name>
    <dbReference type="NCBI Taxonomy" id="1714"/>
    <lineage>
        <taxon>Bacteria</taxon>
        <taxon>Bacillati</taxon>
        <taxon>Actinomycetota</taxon>
        <taxon>Actinomycetes</taxon>
        <taxon>Micrococcales</taxon>
        <taxon>Cellulomonadaceae</taxon>
        <taxon>Cellulomonas</taxon>
    </lineage>
</organism>
<name>A0A4Y3KHF2_CELUD</name>
<reference evidence="2 3" key="1">
    <citation type="submission" date="2019-06" db="EMBL/GenBank/DDBJ databases">
        <title>Whole genome shotgun sequence of Cellulomonas uda NBRC 3747.</title>
        <authorList>
            <person name="Hosoyama A."/>
            <person name="Uohara A."/>
            <person name="Ohji S."/>
            <person name="Ichikawa N."/>
        </authorList>
    </citation>
    <scope>NUCLEOTIDE SEQUENCE [LARGE SCALE GENOMIC DNA]</scope>
    <source>
        <strain evidence="2 3">NBRC 3747</strain>
    </source>
</reference>
<sequence length="759" mass="78993">MTPAPTAVPRARTALLAIVGALSLLVSALAVPARAADPLDITGRVVLPAGYTYSAAMPPRFEVRYPASPTTTEPVRYPILYAPVAADGTFTVPGSRLQSGGRYYLVLQDGQQRLVGGYVTASGGIAQQHPDGALVAPGRTDVVVTATLGQQVTGSIVLPAGYTPDPNRPLSVVATVGKPYDGSERFAYGRIEADGRFTVGGFPSGQAVRIELVDPQYVLFDGAWNPATGYFSGSRLNVGTVTAPASGLTLRPNLAGSISGRVDAPAAILANTTIALDAVSDATGFRENISTYTDADGTFTIPDLDTGRSYAIGMFSFDDLEPGAQRADGTWSPIRPGEPGFDATWSSLRKVRPTTTGVVLSPPTTVGVRGFVTAPDDFLFGYWDTHAAEVQLWRRGTDGTWAETDSQRVAENGWFSLQAFDLAKRTEDHLVYFDPHADVNPKNARFTAGFWTGNGTPLTSDPAKAKVVRHTTGIDVVIPLAVRNLTAPAVTGTVRVGSTVRATTGTWDPAAVTTSVQWLRDGAAISGATSTTYTPTAADEGARLSVRVTAKGGTGWLAATATSPGVTVAPAPISNVTRASISGTVAYRKTVWADRGTWSTPPTSTSVQWLRDGVEISGATGSSYKVAKSDVGKRLSVRVTARAADGSQARSTSLQTKVPKVTPTVRVSAPSVKAGTAVKVTVVVDSGGLVTKPLGTVAVTLGSKTTTVTLTAARAGTVTVTMPAQTKGSYKVTARYTPTSTSTTYLNGATSSALTVKVT</sequence>
<feature type="signal peptide" evidence="1">
    <location>
        <begin position="1"/>
        <end position="35"/>
    </location>
</feature>
<keyword evidence="1" id="KW-0732">Signal</keyword>